<gene>
    <name evidence="2" type="ORF">JGU71_01240</name>
</gene>
<feature type="transmembrane region" description="Helical" evidence="1">
    <location>
        <begin position="125"/>
        <end position="143"/>
    </location>
</feature>
<feature type="transmembrane region" description="Helical" evidence="1">
    <location>
        <begin position="95"/>
        <end position="119"/>
    </location>
</feature>
<dbReference type="AlphaFoldDB" id="A0A934TZW5"/>
<keyword evidence="1" id="KW-0812">Transmembrane</keyword>
<evidence type="ECO:0008006" key="4">
    <source>
        <dbReference type="Google" id="ProtNLM"/>
    </source>
</evidence>
<feature type="transmembrane region" description="Helical" evidence="1">
    <location>
        <begin position="56"/>
        <end position="74"/>
    </location>
</feature>
<evidence type="ECO:0000313" key="2">
    <source>
        <dbReference type="EMBL" id="MBJ8337499.1"/>
    </source>
</evidence>
<keyword evidence="1" id="KW-1133">Transmembrane helix</keyword>
<dbReference type="InterPro" id="IPR044878">
    <property type="entry name" value="UbiA_sf"/>
</dbReference>
<name>A0A934TZW5_9NOCA</name>
<feature type="transmembrane region" description="Helical" evidence="1">
    <location>
        <begin position="155"/>
        <end position="175"/>
    </location>
</feature>
<organism evidence="2 3">
    <name type="scientific">Antrihabitans stalagmiti</name>
    <dbReference type="NCBI Taxonomy" id="2799499"/>
    <lineage>
        <taxon>Bacteria</taxon>
        <taxon>Bacillati</taxon>
        <taxon>Actinomycetota</taxon>
        <taxon>Actinomycetes</taxon>
        <taxon>Mycobacteriales</taxon>
        <taxon>Nocardiaceae</taxon>
        <taxon>Antrihabitans</taxon>
    </lineage>
</organism>
<dbReference type="Proteomes" id="UP000655868">
    <property type="component" value="Unassembled WGS sequence"/>
</dbReference>
<reference evidence="2" key="1">
    <citation type="submission" date="2020-12" db="EMBL/GenBank/DDBJ databases">
        <title>Antrihabitans popcorni sp. nov. and Antrihabitans auranticaus sp. nov., isolated from a larva cave.</title>
        <authorList>
            <person name="Lee S.D."/>
            <person name="Kim I.S."/>
        </authorList>
    </citation>
    <scope>NUCLEOTIDE SEQUENCE</scope>
    <source>
        <strain evidence="2">YC3-6</strain>
    </source>
</reference>
<feature type="transmembrane region" description="Helical" evidence="1">
    <location>
        <begin position="187"/>
        <end position="206"/>
    </location>
</feature>
<sequence length="309" mass="33410">MDFERANTVNGSSVGRIVDFVRVMYRPHYALYGLLWVLALEGTAALVSGVPVRWHPTWETAVRLLVVLVVLLYLRMVDEQKDLEYDRINNPDRPLVTGAISATELRVSMALIGIVSVAASLTLSVASAVTITAALAYGLFLWAAEETVPAVRRNIMVNLVITYPVQLLVTAYVVVSAIDTGQVEQQWQAYATAIIFAGAFLQFEFARKTTKMIAPEQLLYSNTLGATGSAVTTVLFAAAAVAADLLLAQPWQLGGAAAVIGWIPLVLIVIPLVGLREFLRTPRETFPLGPPVVFIIALYATLIAQAATA</sequence>
<dbReference type="EMBL" id="JAEMNV010000001">
    <property type="protein sequence ID" value="MBJ8337499.1"/>
    <property type="molecule type" value="Genomic_DNA"/>
</dbReference>
<evidence type="ECO:0000256" key="1">
    <source>
        <dbReference type="SAM" id="Phobius"/>
    </source>
</evidence>
<feature type="transmembrane region" description="Helical" evidence="1">
    <location>
        <begin position="253"/>
        <end position="274"/>
    </location>
</feature>
<protein>
    <recommendedName>
        <fullName evidence="4">Prenyltransferase</fullName>
    </recommendedName>
</protein>
<comment type="caution">
    <text evidence="2">The sequence shown here is derived from an EMBL/GenBank/DDBJ whole genome shotgun (WGS) entry which is preliminary data.</text>
</comment>
<feature type="transmembrane region" description="Helical" evidence="1">
    <location>
        <begin position="29"/>
        <end position="50"/>
    </location>
</feature>
<keyword evidence="3" id="KW-1185">Reference proteome</keyword>
<proteinExistence type="predicted"/>
<feature type="transmembrane region" description="Helical" evidence="1">
    <location>
        <begin position="286"/>
        <end position="307"/>
    </location>
</feature>
<dbReference type="Gene3D" id="1.10.357.140">
    <property type="entry name" value="UbiA prenyltransferase"/>
    <property type="match status" value="1"/>
</dbReference>
<accession>A0A934TZW5</accession>
<feature type="transmembrane region" description="Helical" evidence="1">
    <location>
        <begin position="218"/>
        <end position="241"/>
    </location>
</feature>
<evidence type="ECO:0000313" key="3">
    <source>
        <dbReference type="Proteomes" id="UP000655868"/>
    </source>
</evidence>
<keyword evidence="1" id="KW-0472">Membrane</keyword>